<comment type="caution">
    <text evidence="1">The sequence shown here is derived from an EMBL/GenBank/DDBJ whole genome shotgun (WGS) entry which is preliminary data.</text>
</comment>
<evidence type="ECO:0000313" key="1">
    <source>
        <dbReference type="EMBL" id="CAB3992975.1"/>
    </source>
</evidence>
<dbReference type="EMBL" id="CACRXK020002162">
    <property type="protein sequence ID" value="CAB3992975.1"/>
    <property type="molecule type" value="Genomic_DNA"/>
</dbReference>
<dbReference type="AlphaFoldDB" id="A0A6S7GMT4"/>
<sequence>MAARRPRKELTSKRVRKSLRANILPLVKGDLKAIGCRATWRVRREDRQMAHNLIASKRLELEDALTKITSKLLHLLEDPESNLSTNSNDKTRDCIESKINACPPNTAVLHQPESTHVPTVQTAVATVHKQMHESDDEQQENSLPLIIPDQSTWVLNDNWYYQKIVNFWEWNFHRTKLSRFHATSFTERRMKAERRRDKTEADFWRKADPEIDAWMLVTGKTRDVFDIDRFAKRHEKDYKTLLRVRAVVQVKVMKDRCPMFRAMEKINNPNKECEDVFLNSQTYFTTVRQ</sequence>
<evidence type="ECO:0000313" key="2">
    <source>
        <dbReference type="Proteomes" id="UP001152795"/>
    </source>
</evidence>
<dbReference type="Proteomes" id="UP001152795">
    <property type="component" value="Unassembled WGS sequence"/>
</dbReference>
<organism evidence="1 2">
    <name type="scientific">Paramuricea clavata</name>
    <name type="common">Red gorgonian</name>
    <name type="synonym">Violescent sea-whip</name>
    <dbReference type="NCBI Taxonomy" id="317549"/>
    <lineage>
        <taxon>Eukaryota</taxon>
        <taxon>Metazoa</taxon>
        <taxon>Cnidaria</taxon>
        <taxon>Anthozoa</taxon>
        <taxon>Octocorallia</taxon>
        <taxon>Malacalcyonacea</taxon>
        <taxon>Plexauridae</taxon>
        <taxon>Paramuricea</taxon>
    </lineage>
</organism>
<keyword evidence="2" id="KW-1185">Reference proteome</keyword>
<reference evidence="1" key="1">
    <citation type="submission" date="2020-04" db="EMBL/GenBank/DDBJ databases">
        <authorList>
            <person name="Alioto T."/>
            <person name="Alioto T."/>
            <person name="Gomez Garrido J."/>
        </authorList>
    </citation>
    <scope>NUCLEOTIDE SEQUENCE</scope>
    <source>
        <strain evidence="1">A484AB</strain>
    </source>
</reference>
<name>A0A6S7GMT4_PARCT</name>
<accession>A0A6S7GMT4</accession>
<protein>
    <submittedName>
        <fullName evidence="1">Uncharacterized protein</fullName>
    </submittedName>
</protein>
<proteinExistence type="predicted"/>
<gene>
    <name evidence="1" type="ORF">PACLA_8A032768</name>
</gene>